<dbReference type="GeneID" id="24919882"/>
<keyword evidence="3" id="KW-1185">Reference proteome</keyword>
<keyword evidence="1" id="KW-0472">Membrane</keyword>
<accession>D8M2S0</accession>
<dbReference type="RefSeq" id="XP_012896691.1">
    <property type="nucleotide sequence ID" value="XM_013041237.1"/>
</dbReference>
<dbReference type="InParanoid" id="D8M2S0"/>
<evidence type="ECO:0000313" key="3">
    <source>
        <dbReference type="Proteomes" id="UP000008312"/>
    </source>
</evidence>
<proteinExistence type="predicted"/>
<dbReference type="Proteomes" id="UP000008312">
    <property type="component" value="Unassembled WGS sequence"/>
</dbReference>
<feature type="transmembrane region" description="Helical" evidence="1">
    <location>
        <begin position="98"/>
        <end position="117"/>
    </location>
</feature>
<dbReference type="PROSITE" id="PS51257">
    <property type="entry name" value="PROKAR_LIPOPROTEIN"/>
    <property type="match status" value="1"/>
</dbReference>
<keyword evidence="1" id="KW-1133">Transmembrane helix</keyword>
<keyword evidence="1" id="KW-0812">Transmembrane</keyword>
<organism evidence="2">
    <name type="scientific">Blastocystis hominis</name>
    <dbReference type="NCBI Taxonomy" id="12968"/>
    <lineage>
        <taxon>Eukaryota</taxon>
        <taxon>Sar</taxon>
        <taxon>Stramenopiles</taxon>
        <taxon>Bigyra</taxon>
        <taxon>Opalozoa</taxon>
        <taxon>Opalinata</taxon>
        <taxon>Blastocystidae</taxon>
        <taxon>Blastocystis</taxon>
    </lineage>
</organism>
<feature type="transmembrane region" description="Helical" evidence="1">
    <location>
        <begin position="20"/>
        <end position="38"/>
    </location>
</feature>
<gene>
    <name evidence="2" type="ORF">GSBLH_T00002739001</name>
</gene>
<reference evidence="2" key="1">
    <citation type="submission" date="2010-02" db="EMBL/GenBank/DDBJ databases">
        <title>Sequencing and annotation of the Blastocystis hominis genome.</title>
        <authorList>
            <person name="Wincker P."/>
        </authorList>
    </citation>
    <scope>NUCLEOTIDE SEQUENCE</scope>
    <source>
        <strain evidence="2">Singapore isolate B</strain>
    </source>
</reference>
<evidence type="ECO:0000313" key="2">
    <source>
        <dbReference type="EMBL" id="CBK22643.2"/>
    </source>
</evidence>
<name>D8M2S0_BLAHO</name>
<sequence>MGKIRFPNAMFAIGQQIFEVCLQLSIPAVLVGCVFAGMECLRADGVGDWVRNRLSGWGLPLFEGAKSTSRLLEMSLEIVHRAFPKLEVEALHVVDGEFVGNLLGFVFFYTISSYYFIQCMGQLYWRSHRAWSVCCNKQGIARRTSRRRSGS</sequence>
<evidence type="ECO:0000256" key="1">
    <source>
        <dbReference type="SAM" id="Phobius"/>
    </source>
</evidence>
<dbReference type="AlphaFoldDB" id="D8M2S0"/>
<protein>
    <submittedName>
        <fullName evidence="2">Uncharacterized protein</fullName>
    </submittedName>
</protein>
<dbReference type="EMBL" id="FN668650">
    <property type="protein sequence ID" value="CBK22643.2"/>
    <property type="molecule type" value="Genomic_DNA"/>
</dbReference>